<evidence type="ECO:0000256" key="1">
    <source>
        <dbReference type="SAM" id="MobiDB-lite"/>
    </source>
</evidence>
<protein>
    <submittedName>
        <fullName evidence="2">Uncharacterized protein</fullName>
    </submittedName>
</protein>
<feature type="region of interest" description="Disordered" evidence="1">
    <location>
        <begin position="1"/>
        <end position="81"/>
    </location>
</feature>
<keyword evidence="3" id="KW-1185">Reference proteome</keyword>
<evidence type="ECO:0000313" key="2">
    <source>
        <dbReference type="EMBL" id="RPA77879.1"/>
    </source>
</evidence>
<organism evidence="2 3">
    <name type="scientific">Ascobolus immersus RN42</name>
    <dbReference type="NCBI Taxonomy" id="1160509"/>
    <lineage>
        <taxon>Eukaryota</taxon>
        <taxon>Fungi</taxon>
        <taxon>Dikarya</taxon>
        <taxon>Ascomycota</taxon>
        <taxon>Pezizomycotina</taxon>
        <taxon>Pezizomycetes</taxon>
        <taxon>Pezizales</taxon>
        <taxon>Ascobolaceae</taxon>
        <taxon>Ascobolus</taxon>
    </lineage>
</organism>
<accession>A0A3N4HW43</accession>
<proteinExistence type="predicted"/>
<name>A0A3N4HW43_ASCIM</name>
<evidence type="ECO:0000313" key="3">
    <source>
        <dbReference type="Proteomes" id="UP000275078"/>
    </source>
</evidence>
<feature type="compositionally biased region" description="Polar residues" evidence="1">
    <location>
        <begin position="24"/>
        <end position="35"/>
    </location>
</feature>
<gene>
    <name evidence="2" type="ORF">BJ508DRAFT_162829</name>
</gene>
<reference evidence="2 3" key="1">
    <citation type="journal article" date="2018" name="Nat. Ecol. Evol.">
        <title>Pezizomycetes genomes reveal the molecular basis of ectomycorrhizal truffle lifestyle.</title>
        <authorList>
            <person name="Murat C."/>
            <person name="Payen T."/>
            <person name="Noel B."/>
            <person name="Kuo A."/>
            <person name="Morin E."/>
            <person name="Chen J."/>
            <person name="Kohler A."/>
            <person name="Krizsan K."/>
            <person name="Balestrini R."/>
            <person name="Da Silva C."/>
            <person name="Montanini B."/>
            <person name="Hainaut M."/>
            <person name="Levati E."/>
            <person name="Barry K.W."/>
            <person name="Belfiori B."/>
            <person name="Cichocki N."/>
            <person name="Clum A."/>
            <person name="Dockter R.B."/>
            <person name="Fauchery L."/>
            <person name="Guy J."/>
            <person name="Iotti M."/>
            <person name="Le Tacon F."/>
            <person name="Lindquist E.A."/>
            <person name="Lipzen A."/>
            <person name="Malagnac F."/>
            <person name="Mello A."/>
            <person name="Molinier V."/>
            <person name="Miyauchi S."/>
            <person name="Poulain J."/>
            <person name="Riccioni C."/>
            <person name="Rubini A."/>
            <person name="Sitrit Y."/>
            <person name="Splivallo R."/>
            <person name="Traeger S."/>
            <person name="Wang M."/>
            <person name="Zifcakova L."/>
            <person name="Wipf D."/>
            <person name="Zambonelli A."/>
            <person name="Paolocci F."/>
            <person name="Nowrousian M."/>
            <person name="Ottonello S."/>
            <person name="Baldrian P."/>
            <person name="Spatafora J.W."/>
            <person name="Henrissat B."/>
            <person name="Nagy L.G."/>
            <person name="Aury J.M."/>
            <person name="Wincker P."/>
            <person name="Grigoriev I.V."/>
            <person name="Bonfante P."/>
            <person name="Martin F.M."/>
        </authorList>
    </citation>
    <scope>NUCLEOTIDE SEQUENCE [LARGE SCALE GENOMIC DNA]</scope>
    <source>
        <strain evidence="2 3">RN42</strain>
    </source>
</reference>
<sequence length="92" mass="10385">MNRGPGRTQLSRDKTQIRDRRHSSPLSSCDTSTTPVHHLQPFQLPPVLRGSSQPHRHWTSLAGPQKRRETRNKRCDPTNTTLPAKLLAALSN</sequence>
<dbReference type="AlphaFoldDB" id="A0A3N4HW43"/>
<dbReference type="Proteomes" id="UP000275078">
    <property type="component" value="Unassembled WGS sequence"/>
</dbReference>
<dbReference type="EMBL" id="ML119719">
    <property type="protein sequence ID" value="RPA77879.1"/>
    <property type="molecule type" value="Genomic_DNA"/>
</dbReference>